<feature type="transmembrane region" description="Helical" evidence="8">
    <location>
        <begin position="554"/>
        <end position="575"/>
    </location>
</feature>
<feature type="transmembrane region" description="Helical" evidence="8">
    <location>
        <begin position="401"/>
        <end position="420"/>
    </location>
</feature>
<feature type="compositionally biased region" description="Polar residues" evidence="7">
    <location>
        <begin position="43"/>
        <end position="57"/>
    </location>
</feature>
<evidence type="ECO:0000256" key="6">
    <source>
        <dbReference type="ARBA" id="ARBA00023136"/>
    </source>
</evidence>
<dbReference type="AlphaFoldDB" id="A0A2R7Z1X3"/>
<name>A0A2R7Z1X3_9ACTN</name>
<dbReference type="PANTHER" id="PTHR30106:SF2">
    <property type="entry name" value="UPF0324 INNER MEMBRANE PROTEIN YEIH"/>
    <property type="match status" value="1"/>
</dbReference>
<accession>A0A2R7Z1X3</accession>
<comment type="caution">
    <text evidence="9">The sequence shown here is derived from an EMBL/GenBank/DDBJ whole genome shotgun (WGS) entry which is preliminary data.</text>
</comment>
<feature type="compositionally biased region" description="Polar residues" evidence="7">
    <location>
        <begin position="168"/>
        <end position="184"/>
    </location>
</feature>
<keyword evidence="10" id="KW-1185">Reference proteome</keyword>
<feature type="compositionally biased region" description="Low complexity" evidence="7">
    <location>
        <begin position="149"/>
        <end position="164"/>
    </location>
</feature>
<dbReference type="Proteomes" id="UP000244867">
    <property type="component" value="Unassembled WGS sequence"/>
</dbReference>
<feature type="region of interest" description="Disordered" evidence="7">
    <location>
        <begin position="149"/>
        <end position="202"/>
    </location>
</feature>
<organism evidence="9 10">
    <name type="scientific">Nocardioides currus</name>
    <dbReference type="NCBI Taxonomy" id="2133958"/>
    <lineage>
        <taxon>Bacteria</taxon>
        <taxon>Bacillati</taxon>
        <taxon>Actinomycetota</taxon>
        <taxon>Actinomycetes</taxon>
        <taxon>Propionibacteriales</taxon>
        <taxon>Nocardioidaceae</taxon>
        <taxon>Nocardioides</taxon>
    </lineage>
</organism>
<proteinExistence type="inferred from homology"/>
<reference evidence="9 10" key="1">
    <citation type="submission" date="2018-03" db="EMBL/GenBank/DDBJ databases">
        <authorList>
            <person name="Keele B.F."/>
        </authorList>
    </citation>
    <scope>NUCLEOTIDE SEQUENCE [LARGE SCALE GENOMIC DNA]</scope>
    <source>
        <strain evidence="9 10">IB-3</strain>
    </source>
</reference>
<keyword evidence="6 8" id="KW-0472">Membrane</keyword>
<comment type="subcellular location">
    <subcellularLocation>
        <location evidence="1">Cell membrane</location>
        <topology evidence="1">Multi-pass membrane protein</topology>
    </subcellularLocation>
</comment>
<feature type="region of interest" description="Disordered" evidence="7">
    <location>
        <begin position="40"/>
        <end position="103"/>
    </location>
</feature>
<keyword evidence="3" id="KW-1003">Cell membrane</keyword>
<evidence type="ECO:0000256" key="5">
    <source>
        <dbReference type="ARBA" id="ARBA00022989"/>
    </source>
</evidence>
<evidence type="ECO:0000256" key="1">
    <source>
        <dbReference type="ARBA" id="ARBA00004651"/>
    </source>
</evidence>
<comment type="similarity">
    <text evidence="2">Belongs to the UPF0324 family.</text>
</comment>
<feature type="transmembrane region" description="Helical" evidence="8">
    <location>
        <begin position="314"/>
        <end position="333"/>
    </location>
</feature>
<dbReference type="GO" id="GO:0005886">
    <property type="term" value="C:plasma membrane"/>
    <property type="evidence" value="ECO:0007669"/>
    <property type="project" value="UniProtKB-SubCell"/>
</dbReference>
<evidence type="ECO:0000313" key="9">
    <source>
        <dbReference type="EMBL" id="PUA82635.1"/>
    </source>
</evidence>
<dbReference type="Pfam" id="PF03601">
    <property type="entry name" value="Cons_hypoth698"/>
    <property type="match status" value="1"/>
</dbReference>
<evidence type="ECO:0008006" key="11">
    <source>
        <dbReference type="Google" id="ProtNLM"/>
    </source>
</evidence>
<sequence>MTTAGPTPASTAPTIAVVDVATMAMRGSAAIARSKVDRVPLPSSRTTNSVASSCSRDTGTDRRAQGCDAGTTRTSRSVPTTRRARSGDTTIDSTKPIAQSPECTRSSTRSEFCTCRRRWTSGSIARSSPIHRGSTNSATVRLAATPRSLPSRLRSALSAARPPRTVSMECNTSRAQAATVTPSGVNRVPRGERSATRSCHRVSNARRQALAAGCVMPRWRPAAPRLPPSSRWTSSRSAWTSSSLLITTVYGLGRHCCLPSTPVRSEPWDVTTPTIPAPARTTTPARSWAPYARRALLAAAVAGVALAVSRVVPLLGPLLVAMAIGVVAANTPGISRHVVGASPRADKLLLRSGVVLLGLKVAISDVLALGVSGITVVLVTVAATYGATQLAGRMLGVERELTTLVAAGFSICGAAAVAAVESSIRARAQDVALAVAMVTVFGTAMIAVVPGVGHLVGLTSEQNALWAGASIHEVAQVIAAASLIGAGGSVVLATATTVKLARVALLAPVQLLSARVCRQDAERRGPLVPLFLVGFLVAVAVRSTGLLPTSVLDLAGALTTLLLSAAMFGLGTGIVARQLWPVPGRAIALASISTLVAATTSLVLVLLIG</sequence>
<evidence type="ECO:0000256" key="7">
    <source>
        <dbReference type="SAM" id="MobiDB-lite"/>
    </source>
</evidence>
<feature type="transmembrane region" description="Helical" evidence="8">
    <location>
        <begin position="354"/>
        <end position="381"/>
    </location>
</feature>
<evidence type="ECO:0000313" key="10">
    <source>
        <dbReference type="Proteomes" id="UP000244867"/>
    </source>
</evidence>
<protein>
    <recommendedName>
        <fullName evidence="11">Sulfate exporter family transporter</fullName>
    </recommendedName>
</protein>
<feature type="transmembrane region" description="Helical" evidence="8">
    <location>
        <begin position="587"/>
        <end position="608"/>
    </location>
</feature>
<evidence type="ECO:0000256" key="2">
    <source>
        <dbReference type="ARBA" id="ARBA00007977"/>
    </source>
</evidence>
<evidence type="ECO:0000256" key="3">
    <source>
        <dbReference type="ARBA" id="ARBA00022475"/>
    </source>
</evidence>
<dbReference type="EMBL" id="PYXZ01000001">
    <property type="protein sequence ID" value="PUA82635.1"/>
    <property type="molecule type" value="Genomic_DNA"/>
</dbReference>
<feature type="transmembrane region" description="Helical" evidence="8">
    <location>
        <begin position="527"/>
        <end position="548"/>
    </location>
</feature>
<keyword evidence="4 8" id="KW-0812">Transmembrane</keyword>
<keyword evidence="5 8" id="KW-1133">Transmembrane helix</keyword>
<dbReference type="InterPro" id="IPR018383">
    <property type="entry name" value="UPF0324_pro"/>
</dbReference>
<feature type="transmembrane region" description="Helical" evidence="8">
    <location>
        <begin position="477"/>
        <end position="506"/>
    </location>
</feature>
<feature type="compositionally biased region" description="Polar residues" evidence="7">
    <location>
        <begin position="87"/>
        <end position="103"/>
    </location>
</feature>
<gene>
    <name evidence="9" type="ORF">C7S10_02570</name>
</gene>
<feature type="compositionally biased region" description="Low complexity" evidence="7">
    <location>
        <begin position="71"/>
        <end position="81"/>
    </location>
</feature>
<feature type="transmembrane region" description="Helical" evidence="8">
    <location>
        <begin position="432"/>
        <end position="457"/>
    </location>
</feature>
<dbReference type="PANTHER" id="PTHR30106">
    <property type="entry name" value="INNER MEMBRANE PROTEIN YEIH-RELATED"/>
    <property type="match status" value="1"/>
</dbReference>
<evidence type="ECO:0000256" key="4">
    <source>
        <dbReference type="ARBA" id="ARBA00022692"/>
    </source>
</evidence>
<evidence type="ECO:0000256" key="8">
    <source>
        <dbReference type="SAM" id="Phobius"/>
    </source>
</evidence>